<gene>
    <name evidence="1" type="ORF">CEXT_246821</name>
</gene>
<protein>
    <submittedName>
        <fullName evidence="1">Uncharacterized protein</fullName>
    </submittedName>
</protein>
<dbReference type="Proteomes" id="UP001054945">
    <property type="component" value="Unassembled WGS sequence"/>
</dbReference>
<keyword evidence="2" id="KW-1185">Reference proteome</keyword>
<evidence type="ECO:0000313" key="1">
    <source>
        <dbReference type="EMBL" id="GIX68140.1"/>
    </source>
</evidence>
<reference evidence="1 2" key="1">
    <citation type="submission" date="2021-06" db="EMBL/GenBank/DDBJ databases">
        <title>Caerostris extrusa draft genome.</title>
        <authorList>
            <person name="Kono N."/>
            <person name="Arakawa K."/>
        </authorList>
    </citation>
    <scope>NUCLEOTIDE SEQUENCE [LARGE SCALE GENOMIC DNA]</scope>
</reference>
<sequence>MTFYPHAKRALHPSMGFWSYCRTRTDKLSAVRATLYRTFGVWDDRKATLIRGTEKQHTPSNIIHSAIAKTTGNPASTGTFRTCAFIIII</sequence>
<organism evidence="1 2">
    <name type="scientific">Caerostris extrusa</name>
    <name type="common">Bark spider</name>
    <name type="synonym">Caerostris bankana</name>
    <dbReference type="NCBI Taxonomy" id="172846"/>
    <lineage>
        <taxon>Eukaryota</taxon>
        <taxon>Metazoa</taxon>
        <taxon>Ecdysozoa</taxon>
        <taxon>Arthropoda</taxon>
        <taxon>Chelicerata</taxon>
        <taxon>Arachnida</taxon>
        <taxon>Araneae</taxon>
        <taxon>Araneomorphae</taxon>
        <taxon>Entelegynae</taxon>
        <taxon>Araneoidea</taxon>
        <taxon>Araneidae</taxon>
        <taxon>Caerostris</taxon>
    </lineage>
</organism>
<proteinExistence type="predicted"/>
<evidence type="ECO:0000313" key="2">
    <source>
        <dbReference type="Proteomes" id="UP001054945"/>
    </source>
</evidence>
<accession>A0AAV4M7B3</accession>
<dbReference type="AlphaFoldDB" id="A0AAV4M7B3"/>
<comment type="caution">
    <text evidence="1">The sequence shown here is derived from an EMBL/GenBank/DDBJ whole genome shotgun (WGS) entry which is preliminary data.</text>
</comment>
<dbReference type="EMBL" id="BPLR01001929">
    <property type="protein sequence ID" value="GIX68140.1"/>
    <property type="molecule type" value="Genomic_DNA"/>
</dbReference>
<name>A0AAV4M7B3_CAEEX</name>